<protein>
    <submittedName>
        <fullName evidence="3">Glycosyltransferase</fullName>
    </submittedName>
</protein>
<dbReference type="RefSeq" id="WP_345236839.1">
    <property type="nucleotide sequence ID" value="NZ_BAABGZ010000062.1"/>
</dbReference>
<name>A0ABP8IKY0_9BACT</name>
<dbReference type="InterPro" id="IPR050426">
    <property type="entry name" value="Glycosyltransferase_28"/>
</dbReference>
<dbReference type="Proteomes" id="UP001501153">
    <property type="component" value="Unassembled WGS sequence"/>
</dbReference>
<dbReference type="EMBL" id="BAABGZ010000062">
    <property type="protein sequence ID" value="GAA4361919.1"/>
    <property type="molecule type" value="Genomic_DNA"/>
</dbReference>
<dbReference type="SUPFAM" id="SSF53756">
    <property type="entry name" value="UDP-Glycosyltransferase/glycogen phosphorylase"/>
    <property type="match status" value="1"/>
</dbReference>
<dbReference type="InterPro" id="IPR010610">
    <property type="entry name" value="EryCIII-like_C"/>
</dbReference>
<evidence type="ECO:0000259" key="2">
    <source>
        <dbReference type="Pfam" id="PF06722"/>
    </source>
</evidence>
<feature type="domain" description="Erythromycin biosynthesis protein CIII-like C-terminal" evidence="2">
    <location>
        <begin position="297"/>
        <end position="390"/>
    </location>
</feature>
<proteinExistence type="predicted"/>
<feature type="domain" description="Glycosyltransferase family 28 N-terminal" evidence="1">
    <location>
        <begin position="3"/>
        <end position="105"/>
    </location>
</feature>
<sequence length="426" mass="45756">MEIALVALGSRGDIQPYLALGLGLQAAGHSVRLVSARNEAAFVEAHGLGFRALDVDVRQLLDQGAVGDTRGSNNPIRFFWRTLRPPAEVRRLQVAVQEGIAAACAGADVLVYHPGMGLPFFLAQAAGQLSVLASPFPLLPTAAYPAILFYRGQKLGALANRLTHYLFDRMFWAFSKAMVRAYWRQQAAPARFGTSAVQQHWQSGQPVLLGYSARLFAPDPAWGPHAHTTGAWALPPDQDFRPSPALAAFLEAGEPPLYIGFGSMKQEDAASLLALLAEALRRSGQRAVVGLGWSRTDADQPLPSSMLLVESVPHTWLFPRTKAVVHHGGAGTVHAGLAAGRPTVVVPHQADQPAWGQRVFELGVGSRPIPREKLTAENLAAAIAYALQPAVVERARALGQLLAAENGVERAVAAIEQAWRLREPAH</sequence>
<dbReference type="InterPro" id="IPR004276">
    <property type="entry name" value="GlycoTrans_28_N"/>
</dbReference>
<dbReference type="PANTHER" id="PTHR48050">
    <property type="entry name" value="STEROL 3-BETA-GLUCOSYLTRANSFERASE"/>
    <property type="match status" value="1"/>
</dbReference>
<dbReference type="Gene3D" id="3.40.50.2000">
    <property type="entry name" value="Glycogen Phosphorylase B"/>
    <property type="match status" value="2"/>
</dbReference>
<evidence type="ECO:0000313" key="4">
    <source>
        <dbReference type="Proteomes" id="UP001501153"/>
    </source>
</evidence>
<evidence type="ECO:0000259" key="1">
    <source>
        <dbReference type="Pfam" id="PF03033"/>
    </source>
</evidence>
<accession>A0ABP8IKY0</accession>
<keyword evidence="4" id="KW-1185">Reference proteome</keyword>
<dbReference type="PANTHER" id="PTHR48050:SF13">
    <property type="entry name" value="STEROL 3-BETA-GLUCOSYLTRANSFERASE UGT80A2"/>
    <property type="match status" value="1"/>
</dbReference>
<gene>
    <name evidence="3" type="ORF">GCM10023185_29310</name>
</gene>
<dbReference type="CDD" id="cd03784">
    <property type="entry name" value="GT1_Gtf-like"/>
    <property type="match status" value="1"/>
</dbReference>
<reference evidence="4" key="1">
    <citation type="journal article" date="2019" name="Int. J. Syst. Evol. Microbiol.">
        <title>The Global Catalogue of Microorganisms (GCM) 10K type strain sequencing project: providing services to taxonomists for standard genome sequencing and annotation.</title>
        <authorList>
            <consortium name="The Broad Institute Genomics Platform"/>
            <consortium name="The Broad Institute Genome Sequencing Center for Infectious Disease"/>
            <person name="Wu L."/>
            <person name="Ma J."/>
        </authorList>
    </citation>
    <scope>NUCLEOTIDE SEQUENCE [LARGE SCALE GENOMIC DNA]</scope>
    <source>
        <strain evidence="4">JCM 17923</strain>
    </source>
</reference>
<dbReference type="Pfam" id="PF06722">
    <property type="entry name" value="EryCIII-like_C"/>
    <property type="match status" value="1"/>
</dbReference>
<evidence type="ECO:0000313" key="3">
    <source>
        <dbReference type="EMBL" id="GAA4361919.1"/>
    </source>
</evidence>
<organism evidence="3 4">
    <name type="scientific">Hymenobacter saemangeumensis</name>
    <dbReference type="NCBI Taxonomy" id="1084522"/>
    <lineage>
        <taxon>Bacteria</taxon>
        <taxon>Pseudomonadati</taxon>
        <taxon>Bacteroidota</taxon>
        <taxon>Cytophagia</taxon>
        <taxon>Cytophagales</taxon>
        <taxon>Hymenobacteraceae</taxon>
        <taxon>Hymenobacter</taxon>
    </lineage>
</organism>
<dbReference type="Pfam" id="PF03033">
    <property type="entry name" value="Glyco_transf_28"/>
    <property type="match status" value="1"/>
</dbReference>
<comment type="caution">
    <text evidence="3">The sequence shown here is derived from an EMBL/GenBank/DDBJ whole genome shotgun (WGS) entry which is preliminary data.</text>
</comment>
<dbReference type="InterPro" id="IPR002213">
    <property type="entry name" value="UDP_glucos_trans"/>
</dbReference>